<sequence>MKPVNIVSFAAVASGAAIDHNRLERRQSATPKTSTGSMPDLISQATSWLMNNEAVKNYMKGIDVNKVMFQVLDKAQQYQLLDPIMSGLPQYKVVKTVNLPLDPQVKLAGAKTIEVWNGPIDLITAVEAAKQTGLDSLMKMDKGSVSITGVVDGFPKDITVLLAALSLRFEDGSPADVANNVYNHHTVLANVRKPLHLPFKCANNNNQPLSAPILTAVAEEGGSSPYAGQNGTFKSGNYLGKDQKILFSSEVVNYGNATKKIYAVAKLSYIEGKPKDYMESGVAVLNVKECDDGLTALRPPEGQKVYSYKSKEMLVTEDGYILQIRGHLHDGGESISMNLNGKEVCNSKAIYEKKNTAANGDVWLALNDMTECLDPLLVHKDDKVVIEAKYDLNKHPARKHAHASMMGGDAEEMGVLNWQFARLSTKQQ</sequence>
<dbReference type="EMBL" id="MU004235">
    <property type="protein sequence ID" value="KAF2669008.1"/>
    <property type="molecule type" value="Genomic_DNA"/>
</dbReference>
<dbReference type="AlphaFoldDB" id="A0A6A6UD22"/>
<dbReference type="Proteomes" id="UP000799302">
    <property type="component" value="Unassembled WGS sequence"/>
</dbReference>
<protein>
    <submittedName>
        <fullName evidence="1">Uncharacterized protein</fullName>
    </submittedName>
</protein>
<organism evidence="1 2">
    <name type="scientific">Microthyrium microscopicum</name>
    <dbReference type="NCBI Taxonomy" id="703497"/>
    <lineage>
        <taxon>Eukaryota</taxon>
        <taxon>Fungi</taxon>
        <taxon>Dikarya</taxon>
        <taxon>Ascomycota</taxon>
        <taxon>Pezizomycotina</taxon>
        <taxon>Dothideomycetes</taxon>
        <taxon>Dothideomycetes incertae sedis</taxon>
        <taxon>Microthyriales</taxon>
        <taxon>Microthyriaceae</taxon>
        <taxon>Microthyrium</taxon>
    </lineage>
</organism>
<name>A0A6A6UD22_9PEZI</name>
<gene>
    <name evidence="1" type="ORF">BT63DRAFT_248060</name>
</gene>
<evidence type="ECO:0000313" key="1">
    <source>
        <dbReference type="EMBL" id="KAF2669008.1"/>
    </source>
</evidence>
<evidence type="ECO:0000313" key="2">
    <source>
        <dbReference type="Proteomes" id="UP000799302"/>
    </source>
</evidence>
<reference evidence="1" key="1">
    <citation type="journal article" date="2020" name="Stud. Mycol.">
        <title>101 Dothideomycetes genomes: a test case for predicting lifestyles and emergence of pathogens.</title>
        <authorList>
            <person name="Haridas S."/>
            <person name="Albert R."/>
            <person name="Binder M."/>
            <person name="Bloem J."/>
            <person name="Labutti K."/>
            <person name="Salamov A."/>
            <person name="Andreopoulos B."/>
            <person name="Baker S."/>
            <person name="Barry K."/>
            <person name="Bills G."/>
            <person name="Bluhm B."/>
            <person name="Cannon C."/>
            <person name="Castanera R."/>
            <person name="Culley D."/>
            <person name="Daum C."/>
            <person name="Ezra D."/>
            <person name="Gonzalez J."/>
            <person name="Henrissat B."/>
            <person name="Kuo A."/>
            <person name="Liang C."/>
            <person name="Lipzen A."/>
            <person name="Lutzoni F."/>
            <person name="Magnuson J."/>
            <person name="Mondo S."/>
            <person name="Nolan M."/>
            <person name="Ohm R."/>
            <person name="Pangilinan J."/>
            <person name="Park H.-J."/>
            <person name="Ramirez L."/>
            <person name="Alfaro M."/>
            <person name="Sun H."/>
            <person name="Tritt A."/>
            <person name="Yoshinaga Y."/>
            <person name="Zwiers L.-H."/>
            <person name="Turgeon B."/>
            <person name="Goodwin S."/>
            <person name="Spatafora J."/>
            <person name="Crous P."/>
            <person name="Grigoriev I."/>
        </authorList>
    </citation>
    <scope>NUCLEOTIDE SEQUENCE</scope>
    <source>
        <strain evidence="1">CBS 115976</strain>
    </source>
</reference>
<proteinExistence type="predicted"/>
<keyword evidence="2" id="KW-1185">Reference proteome</keyword>
<accession>A0A6A6UD22</accession>